<dbReference type="Pfam" id="PF26639">
    <property type="entry name" value="Het-6_barrel"/>
    <property type="match status" value="1"/>
</dbReference>
<accession>A0A4Q4M6M1</accession>
<dbReference type="InterPro" id="IPR010730">
    <property type="entry name" value="HET"/>
</dbReference>
<dbReference type="Pfam" id="PF06985">
    <property type="entry name" value="HET"/>
    <property type="match status" value="1"/>
</dbReference>
<comment type="caution">
    <text evidence="2">The sequence shown here is derived from an EMBL/GenBank/DDBJ whole genome shotgun (WGS) entry which is preliminary data.</text>
</comment>
<dbReference type="PANTHER" id="PTHR24148">
    <property type="entry name" value="ANKYRIN REPEAT DOMAIN-CONTAINING PROTEIN 39 HOMOLOG-RELATED"/>
    <property type="match status" value="1"/>
</dbReference>
<reference evidence="3" key="1">
    <citation type="journal article" date="2019" name="bioRxiv">
        <title>Genomics, evolutionary history and diagnostics of the Alternaria alternata species group including apple and Asian pear pathotypes.</title>
        <authorList>
            <person name="Armitage A.D."/>
            <person name="Cockerton H.M."/>
            <person name="Sreenivasaprasad S."/>
            <person name="Woodhall J.W."/>
            <person name="Lane C.R."/>
            <person name="Harrison R.J."/>
            <person name="Clarkson J.P."/>
        </authorList>
    </citation>
    <scope>NUCLEOTIDE SEQUENCE [LARGE SCALE GENOMIC DNA]</scope>
    <source>
        <strain evidence="3">FERA 1082</strain>
    </source>
</reference>
<evidence type="ECO:0000259" key="1">
    <source>
        <dbReference type="Pfam" id="PF06985"/>
    </source>
</evidence>
<evidence type="ECO:0000313" key="2">
    <source>
        <dbReference type="EMBL" id="RYN44964.1"/>
    </source>
</evidence>
<dbReference type="InterPro" id="IPR052895">
    <property type="entry name" value="HetReg/Transcr_Mod"/>
</dbReference>
<organism evidence="2 3">
    <name type="scientific">Alternaria tenuissima</name>
    <dbReference type="NCBI Taxonomy" id="119927"/>
    <lineage>
        <taxon>Eukaryota</taxon>
        <taxon>Fungi</taxon>
        <taxon>Dikarya</taxon>
        <taxon>Ascomycota</taxon>
        <taxon>Pezizomycotina</taxon>
        <taxon>Dothideomycetes</taxon>
        <taxon>Pleosporomycetidae</taxon>
        <taxon>Pleosporales</taxon>
        <taxon>Pleosporineae</taxon>
        <taxon>Pleosporaceae</taxon>
        <taxon>Alternaria</taxon>
        <taxon>Alternaria sect. Alternaria</taxon>
        <taxon>Alternaria alternata complex</taxon>
    </lineage>
</organism>
<sequence>MRQVYMKAAVTVSWLGLEVEGTAAAFEYASRLHTIYIHEMADQGKHVLTAEEEKEEVPHVQVKVGDPALETLLRLLDRPYFERAWVIQEVIVSNEVWFLCGSAIITWSSLLTAYVYLMATKPWLWEFYPGLRTHIVLLMKFSEQEWASGADVDCFGTLLRHRMCLSGDPRDKVYAFYGMRCKKALEDLGIEPNYDAETTTEVMYTRLAARALHKAQVAVLHVPRLIITPHEESDTNFIRLTLPSWVPDWRWTEATPMSLLLAEVGETNTVLKYHASADSIFKPQFDLETFNSTSTLSKHLSQLPKMLKLCGVTVAKVTQLTPRRWISRKTSIHQSLLEQAQLLQFDQYQVYEWEVFFRPKNPAQIYPATGELATRARDETIMAGTTQFAPEIKRRAWASFEKRQNILRLLHKSHIHGFLVCYIVVVLIERVLRRFGWTNPEAQSKCMVGHIWNRKGATVVNSEDSELTYYALVPSICQLGDHVVLVEGVTTPLILRKKGEGTDATWEFIGDAYVHGIMKGELWDKRKGDRKDIWIT</sequence>
<feature type="domain" description="Heterokaryon incompatibility" evidence="1">
    <location>
        <begin position="1"/>
        <end position="89"/>
    </location>
</feature>
<dbReference type="PANTHER" id="PTHR24148:SF79">
    <property type="entry name" value="HETEROKARYON INCOMPATIBILITY DOMAIN-CONTAINING PROTEIN"/>
    <property type="match status" value="1"/>
</dbReference>
<dbReference type="Proteomes" id="UP000292402">
    <property type="component" value="Unassembled WGS sequence"/>
</dbReference>
<proteinExistence type="predicted"/>
<gene>
    <name evidence="2" type="ORF">AA0114_g9488</name>
</gene>
<protein>
    <recommendedName>
        <fullName evidence="1">Heterokaryon incompatibility domain-containing protein</fullName>
    </recommendedName>
</protein>
<name>A0A4Q4M6M1_9PLEO</name>
<evidence type="ECO:0000313" key="3">
    <source>
        <dbReference type="Proteomes" id="UP000292402"/>
    </source>
</evidence>
<dbReference type="AlphaFoldDB" id="A0A4Q4M6M1"/>
<dbReference type="EMBL" id="PDXA01000037">
    <property type="protein sequence ID" value="RYN44964.1"/>
    <property type="molecule type" value="Genomic_DNA"/>
</dbReference>